<protein>
    <submittedName>
        <fullName evidence="1">Uncharacterized protein</fullName>
    </submittedName>
</protein>
<evidence type="ECO:0000313" key="1">
    <source>
        <dbReference type="EMBL" id="GBL88915.1"/>
    </source>
</evidence>
<dbReference type="Proteomes" id="UP000499080">
    <property type="component" value="Unassembled WGS sequence"/>
</dbReference>
<dbReference type="AlphaFoldDB" id="A0A4Y2BC33"/>
<dbReference type="EMBL" id="BGPR01082858">
    <property type="protein sequence ID" value="GBL88915.1"/>
    <property type="molecule type" value="Genomic_DNA"/>
</dbReference>
<evidence type="ECO:0000313" key="3">
    <source>
        <dbReference type="Proteomes" id="UP000499080"/>
    </source>
</evidence>
<gene>
    <name evidence="1" type="ORF">AVEN_31711_1</name>
    <name evidence="2" type="ORF">AVEN_93286_1</name>
</gene>
<name>A0A4Y2BC33_ARAVE</name>
<accession>A0A4Y2BC33</accession>
<sequence>MAVIRIAAILKPSKMTDIWRLFGWLAQFPSLARNHTMFLSLTNIVICKFHGKCLRLPPALFSFECQSKRQELRKRVCLLSPFIREQSECESMLSENRVATASQSRTRRVRRNPNRCSEEVGWLSKVLSTFLFPKSCSDLFLGRPPECHSSSKYCLCSGDTQTGYHRGMIN</sequence>
<organism evidence="1 3">
    <name type="scientific">Araneus ventricosus</name>
    <name type="common">Orbweaver spider</name>
    <name type="synonym">Epeira ventricosa</name>
    <dbReference type="NCBI Taxonomy" id="182803"/>
    <lineage>
        <taxon>Eukaryota</taxon>
        <taxon>Metazoa</taxon>
        <taxon>Ecdysozoa</taxon>
        <taxon>Arthropoda</taxon>
        <taxon>Chelicerata</taxon>
        <taxon>Arachnida</taxon>
        <taxon>Araneae</taxon>
        <taxon>Araneomorphae</taxon>
        <taxon>Entelegynae</taxon>
        <taxon>Araneoidea</taxon>
        <taxon>Araneidae</taxon>
        <taxon>Araneus</taxon>
    </lineage>
</organism>
<proteinExistence type="predicted"/>
<dbReference type="EMBL" id="BGPR01083096">
    <property type="protein sequence ID" value="GBL89883.1"/>
    <property type="molecule type" value="Genomic_DNA"/>
</dbReference>
<keyword evidence="3" id="KW-1185">Reference proteome</keyword>
<comment type="caution">
    <text evidence="1">The sequence shown here is derived from an EMBL/GenBank/DDBJ whole genome shotgun (WGS) entry which is preliminary data.</text>
</comment>
<evidence type="ECO:0000313" key="2">
    <source>
        <dbReference type="EMBL" id="GBL89883.1"/>
    </source>
</evidence>
<reference evidence="1 3" key="1">
    <citation type="journal article" date="2019" name="Sci. Rep.">
        <title>Orb-weaving spider Araneus ventricosus genome elucidates the spidroin gene catalogue.</title>
        <authorList>
            <person name="Kono N."/>
            <person name="Nakamura H."/>
            <person name="Ohtoshi R."/>
            <person name="Moran D.A.P."/>
            <person name="Shinohara A."/>
            <person name="Yoshida Y."/>
            <person name="Fujiwara M."/>
            <person name="Mori M."/>
            <person name="Tomita M."/>
            <person name="Arakawa K."/>
        </authorList>
    </citation>
    <scope>NUCLEOTIDE SEQUENCE [LARGE SCALE GENOMIC DNA]</scope>
</reference>